<dbReference type="RefSeq" id="WP_273942672.1">
    <property type="nucleotide sequence ID" value="NZ_CP097263.1"/>
</dbReference>
<protein>
    <submittedName>
        <fullName evidence="3">Universal stress protein</fullName>
    </submittedName>
</protein>
<feature type="domain" description="UspA" evidence="2">
    <location>
        <begin position="4"/>
        <end position="145"/>
    </location>
</feature>
<evidence type="ECO:0000256" key="1">
    <source>
        <dbReference type="ARBA" id="ARBA00008791"/>
    </source>
</evidence>
<dbReference type="InterPro" id="IPR006015">
    <property type="entry name" value="Universal_stress_UspA"/>
</dbReference>
<comment type="caution">
    <text evidence="3">The sequence shown here is derived from an EMBL/GenBank/DDBJ whole genome shotgun (WGS) entry which is preliminary data.</text>
</comment>
<sequence length="176" mass="19156">MDGVRRVVVGVDGSVGSLQALRRAVTEARMRAVPLVAVIAWSAPGGEAAYRRTLDVQLKQLWERGAWERLARAWDEALGGIPDDVDVQQVAVRADAGKALMCIAESENDLLVVGAGRRNWLRRALIPSVPRYCAAHAQCTVLLVPPSPLAQQMYHGVLPRLLRRKRAVNDLVGHGG</sequence>
<reference evidence="3 4" key="1">
    <citation type="submission" date="2024-09" db="EMBL/GenBank/DDBJ databases">
        <authorList>
            <person name="Sun Q."/>
            <person name="Mori K."/>
        </authorList>
    </citation>
    <scope>NUCLEOTIDE SEQUENCE [LARGE SCALE GENOMIC DNA]</scope>
    <source>
        <strain evidence="3 4">TBRC 1432</strain>
    </source>
</reference>
<dbReference type="PANTHER" id="PTHR46553">
    <property type="entry name" value="ADENINE NUCLEOTIDE ALPHA HYDROLASES-LIKE SUPERFAMILY PROTEIN"/>
    <property type="match status" value="1"/>
</dbReference>
<dbReference type="PRINTS" id="PR01438">
    <property type="entry name" value="UNVRSLSTRESS"/>
</dbReference>
<accession>A0ABV6MM08</accession>
<dbReference type="EMBL" id="JBHLUD010000002">
    <property type="protein sequence ID" value="MFC0541330.1"/>
    <property type="molecule type" value="Genomic_DNA"/>
</dbReference>
<evidence type="ECO:0000313" key="3">
    <source>
        <dbReference type="EMBL" id="MFC0541330.1"/>
    </source>
</evidence>
<dbReference type="InterPro" id="IPR006016">
    <property type="entry name" value="UspA"/>
</dbReference>
<evidence type="ECO:0000313" key="4">
    <source>
        <dbReference type="Proteomes" id="UP001589810"/>
    </source>
</evidence>
<proteinExistence type="inferred from homology"/>
<comment type="similarity">
    <text evidence="1">Belongs to the universal stress protein A family.</text>
</comment>
<dbReference type="Gene3D" id="3.40.50.620">
    <property type="entry name" value="HUPs"/>
    <property type="match status" value="1"/>
</dbReference>
<dbReference type="CDD" id="cd00293">
    <property type="entry name" value="USP-like"/>
    <property type="match status" value="1"/>
</dbReference>
<name>A0ABV6MM08_9PSEU</name>
<organism evidence="3 4">
    <name type="scientific">Kutzneria chonburiensis</name>
    <dbReference type="NCBI Taxonomy" id="1483604"/>
    <lineage>
        <taxon>Bacteria</taxon>
        <taxon>Bacillati</taxon>
        <taxon>Actinomycetota</taxon>
        <taxon>Actinomycetes</taxon>
        <taxon>Pseudonocardiales</taxon>
        <taxon>Pseudonocardiaceae</taxon>
        <taxon>Kutzneria</taxon>
    </lineage>
</organism>
<keyword evidence="4" id="KW-1185">Reference proteome</keyword>
<dbReference type="SUPFAM" id="SSF52402">
    <property type="entry name" value="Adenine nucleotide alpha hydrolases-like"/>
    <property type="match status" value="1"/>
</dbReference>
<dbReference type="Proteomes" id="UP001589810">
    <property type="component" value="Unassembled WGS sequence"/>
</dbReference>
<dbReference type="InterPro" id="IPR014729">
    <property type="entry name" value="Rossmann-like_a/b/a_fold"/>
</dbReference>
<dbReference type="PANTHER" id="PTHR46553:SF3">
    <property type="entry name" value="ADENINE NUCLEOTIDE ALPHA HYDROLASES-LIKE SUPERFAMILY PROTEIN"/>
    <property type="match status" value="1"/>
</dbReference>
<evidence type="ECO:0000259" key="2">
    <source>
        <dbReference type="Pfam" id="PF00582"/>
    </source>
</evidence>
<dbReference type="Pfam" id="PF00582">
    <property type="entry name" value="Usp"/>
    <property type="match status" value="1"/>
</dbReference>
<gene>
    <name evidence="3" type="ORF">ACFFH7_07535</name>
</gene>